<dbReference type="EC" id="1.14.11.27" evidence="7"/>
<dbReference type="InterPro" id="IPR006073">
    <property type="entry name" value="GTP-bd"/>
</dbReference>
<dbReference type="InterPro" id="IPR031167">
    <property type="entry name" value="G_OBG"/>
</dbReference>
<feature type="compositionally biased region" description="Acidic residues" evidence="4">
    <location>
        <begin position="197"/>
        <end position="217"/>
    </location>
</feature>
<dbReference type="PANTHER" id="PTHR11702">
    <property type="entry name" value="DEVELOPMENTALLY REGULATED GTP-BINDING PROTEIN-RELATED"/>
    <property type="match status" value="1"/>
</dbReference>
<evidence type="ECO:0000256" key="3">
    <source>
        <dbReference type="ARBA" id="ARBA00023134"/>
    </source>
</evidence>
<feature type="domain" description="OBG-type G" evidence="5">
    <location>
        <begin position="314"/>
        <end position="572"/>
    </location>
</feature>
<keyword evidence="3" id="KW-0342">GTP-binding</keyword>
<dbReference type="CDD" id="cd01898">
    <property type="entry name" value="Obg"/>
    <property type="match status" value="1"/>
</dbReference>
<evidence type="ECO:0000256" key="1">
    <source>
        <dbReference type="ARBA" id="ARBA00007699"/>
    </source>
</evidence>
<dbReference type="InterPro" id="IPR027417">
    <property type="entry name" value="P-loop_NTPase"/>
</dbReference>
<dbReference type="SUPFAM" id="SSF52540">
    <property type="entry name" value="P-loop containing nucleoside triphosphate hydrolases"/>
    <property type="match status" value="1"/>
</dbReference>
<reference evidence="7" key="1">
    <citation type="submission" date="2022-09" db="EMBL/GenBank/DDBJ databases">
        <title>Fusarium specimens isolated from Avocado Roots.</title>
        <authorList>
            <person name="Stajich J."/>
            <person name="Roper C."/>
            <person name="Heimlech-Rivalta G."/>
        </authorList>
    </citation>
    <scope>NUCLEOTIDE SEQUENCE</scope>
    <source>
        <strain evidence="7">A02</strain>
    </source>
</reference>
<dbReference type="GO" id="GO:0042254">
    <property type="term" value="P:ribosome biogenesis"/>
    <property type="evidence" value="ECO:0007669"/>
    <property type="project" value="UniProtKB-UniRule"/>
</dbReference>
<evidence type="ECO:0000256" key="4">
    <source>
        <dbReference type="SAM" id="MobiDB-lite"/>
    </source>
</evidence>
<dbReference type="Proteomes" id="UP001152087">
    <property type="component" value="Unassembled WGS sequence"/>
</dbReference>
<gene>
    <name evidence="7" type="primary">MTG2</name>
    <name evidence="7" type="ORF">NW755_005837</name>
</gene>
<proteinExistence type="inferred from homology"/>
<dbReference type="EMBL" id="JAOQAV010000012">
    <property type="protein sequence ID" value="KAJ4189841.1"/>
    <property type="molecule type" value="Genomic_DNA"/>
</dbReference>
<keyword evidence="8" id="KW-1185">Reference proteome</keyword>
<keyword evidence="7" id="KW-0560">Oxidoreductase</keyword>
<dbReference type="Gene3D" id="2.70.210.12">
    <property type="entry name" value="GTP1/OBG domain"/>
    <property type="match status" value="1"/>
</dbReference>
<dbReference type="SUPFAM" id="SSF82051">
    <property type="entry name" value="Obg GTP-binding protein N-terminal domain"/>
    <property type="match status" value="1"/>
</dbReference>
<feature type="region of interest" description="Disordered" evidence="4">
    <location>
        <begin position="189"/>
        <end position="220"/>
    </location>
</feature>
<dbReference type="GO" id="GO:0140680">
    <property type="term" value="F:histone H3K36me/H3K36me2 demethylase activity"/>
    <property type="evidence" value="ECO:0007669"/>
    <property type="project" value="UniProtKB-EC"/>
</dbReference>
<comment type="similarity">
    <text evidence="1">Belongs to the TRAFAC class OBG-HflX-like GTPase superfamily. OBG GTPase family.</text>
</comment>
<dbReference type="InterPro" id="IPR045086">
    <property type="entry name" value="OBG_GTPase"/>
</dbReference>
<dbReference type="GO" id="GO:0003924">
    <property type="term" value="F:GTPase activity"/>
    <property type="evidence" value="ECO:0007669"/>
    <property type="project" value="InterPro"/>
</dbReference>
<dbReference type="PANTHER" id="PTHR11702:SF31">
    <property type="entry name" value="MITOCHONDRIAL RIBOSOME-ASSOCIATED GTPASE 2"/>
    <property type="match status" value="1"/>
</dbReference>
<dbReference type="FunFam" id="2.70.210.12:FF:000001">
    <property type="entry name" value="GTPase Obg"/>
    <property type="match status" value="1"/>
</dbReference>
<dbReference type="GO" id="GO:0005525">
    <property type="term" value="F:GTP binding"/>
    <property type="evidence" value="ECO:0007669"/>
    <property type="project" value="UniProtKB-KW"/>
</dbReference>
<dbReference type="InterPro" id="IPR036726">
    <property type="entry name" value="GTP1_OBG_dom_sf"/>
</dbReference>
<dbReference type="PROSITE" id="PS51710">
    <property type="entry name" value="G_OBG"/>
    <property type="match status" value="1"/>
</dbReference>
<keyword evidence="2" id="KW-0547">Nucleotide-binding</keyword>
<evidence type="ECO:0000259" key="6">
    <source>
        <dbReference type="PROSITE" id="PS51883"/>
    </source>
</evidence>
<evidence type="ECO:0000259" key="5">
    <source>
        <dbReference type="PROSITE" id="PS51710"/>
    </source>
</evidence>
<dbReference type="Pfam" id="PF01926">
    <property type="entry name" value="MMR_HSR1"/>
    <property type="match status" value="1"/>
</dbReference>
<dbReference type="PRINTS" id="PR00326">
    <property type="entry name" value="GTP1OBG"/>
</dbReference>
<feature type="domain" description="Obg" evidence="6">
    <location>
        <begin position="59"/>
        <end position="313"/>
    </location>
</feature>
<protein>
    <submittedName>
        <fullName evidence="7">GTPase of the mitochondrial inner membrane that associates with the large ribosomal subunit</fullName>
        <ecNumber evidence="7">1.14.11.27</ecNumber>
    </submittedName>
</protein>
<accession>A0A9W8RA95</accession>
<dbReference type="Gene3D" id="3.40.50.300">
    <property type="entry name" value="P-loop containing nucleotide triphosphate hydrolases"/>
    <property type="match status" value="1"/>
</dbReference>
<comment type="caution">
    <text evidence="7">The sequence shown here is derived from an EMBL/GenBank/DDBJ whole genome shotgun (WGS) entry which is preliminary data.</text>
</comment>
<evidence type="ECO:0000313" key="8">
    <source>
        <dbReference type="Proteomes" id="UP001152087"/>
    </source>
</evidence>
<name>A0A9W8RA95_9HYPO</name>
<organism evidence="7 8">
    <name type="scientific">Fusarium falciforme</name>
    <dbReference type="NCBI Taxonomy" id="195108"/>
    <lineage>
        <taxon>Eukaryota</taxon>
        <taxon>Fungi</taxon>
        <taxon>Dikarya</taxon>
        <taxon>Ascomycota</taxon>
        <taxon>Pezizomycotina</taxon>
        <taxon>Sordariomycetes</taxon>
        <taxon>Hypocreomycetidae</taxon>
        <taxon>Hypocreales</taxon>
        <taxon>Nectriaceae</taxon>
        <taxon>Fusarium</taxon>
        <taxon>Fusarium solani species complex</taxon>
    </lineage>
</organism>
<evidence type="ECO:0000256" key="2">
    <source>
        <dbReference type="ARBA" id="ARBA00022741"/>
    </source>
</evidence>
<dbReference type="GO" id="GO:0005739">
    <property type="term" value="C:mitochondrion"/>
    <property type="evidence" value="ECO:0007669"/>
    <property type="project" value="TreeGrafter"/>
</dbReference>
<sequence>MAPRCPSASAPFLPFLYPSLFASRHAFASVTALRRRYNSTVNDLPETRLNPAPDDYAAPSFSDKAQLSLYAGRGGNGCISFLREAYLAEGPPNGGDGGHGGNVYIQAAHGETSLHKLARKRFIRAGRGKHGQGSAKSGTRGEDVIITVPVGTVVRELEREDPVAEEEMDMRLWRVQEKQRKREERLAAMERQKKEEEGEEVYEEEENEVEEDEEEDQNPERRKWLLYPGLSKTDVKQTVFPRLPKRHRLYKQPPPKIHLDLSRPTPKPILLATGGIGGLGNPHFTSRAHPRPMFATKGEDAISMKIELELKLLADVGLVGLPNAGKSTLLRAITNSRTRVGNWAFTTLQPNIGTVVLDKYSGRPTIKSYRRYPAQMGLPEEVETEPRTRFTIADIPGLIEGAHLDRGLGIAFLRHVERAGVLAFVIDLAAGNAVKALDALWREVGLYAQMRDEEEADREIDSRVDWDLESDLDGPMNFSPEFETGLPDSTITPALQIAGKPWFVVATKADLPETQSNFRELKEYLDGITKGDKPHPSGVENAWIKDCTAIPVSAINGQGVDRIVHWIVGLLDE</sequence>
<dbReference type="InterPro" id="IPR006169">
    <property type="entry name" value="GTP1_OBG_dom"/>
</dbReference>
<evidence type="ECO:0000313" key="7">
    <source>
        <dbReference type="EMBL" id="KAJ4189841.1"/>
    </source>
</evidence>
<dbReference type="AlphaFoldDB" id="A0A9W8RA95"/>
<dbReference type="PROSITE" id="PS51883">
    <property type="entry name" value="OBG"/>
    <property type="match status" value="1"/>
</dbReference>
<dbReference type="Pfam" id="PF01018">
    <property type="entry name" value="GTP1_OBG"/>
    <property type="match status" value="2"/>
</dbReference>